<dbReference type="Proteomes" id="UP000325517">
    <property type="component" value="Chromosome"/>
</dbReference>
<sequence>MQPDLVTKLIFNTTVLVEFSSDYVDTVMVKVYDHDDEEQQERVFQLEIDEIDLFIATLNLYKNRIAGGRKNEY</sequence>
<organism evidence="1 2">
    <name type="scientific">Psychrobacillus glaciei</name>
    <dbReference type="NCBI Taxonomy" id="2283160"/>
    <lineage>
        <taxon>Bacteria</taxon>
        <taxon>Bacillati</taxon>
        <taxon>Bacillota</taxon>
        <taxon>Bacilli</taxon>
        <taxon>Bacillales</taxon>
        <taxon>Bacillaceae</taxon>
        <taxon>Psychrobacillus</taxon>
    </lineage>
</organism>
<protein>
    <submittedName>
        <fullName evidence="1">Uncharacterized protein</fullName>
    </submittedName>
</protein>
<dbReference type="OrthoDB" id="9994479at2"/>
<name>A0A5J6SLK9_9BACI</name>
<reference evidence="1 2" key="1">
    <citation type="submission" date="2018-07" db="EMBL/GenBank/DDBJ databases">
        <title>Complete genome sequence of Psychrobacillus sp. PB01, isolated from iceberg, and comparative genome analysis of Psychrobacillus strains.</title>
        <authorList>
            <person name="Lee P.C."/>
        </authorList>
    </citation>
    <scope>NUCLEOTIDE SEQUENCE [LARGE SCALE GENOMIC DNA]</scope>
    <source>
        <strain evidence="1 2">PB01</strain>
    </source>
</reference>
<dbReference type="AlphaFoldDB" id="A0A5J6SLK9"/>
<evidence type="ECO:0000313" key="2">
    <source>
        <dbReference type="Proteomes" id="UP000325517"/>
    </source>
</evidence>
<dbReference type="RefSeq" id="WP_151699737.1">
    <property type="nucleotide sequence ID" value="NZ_CP031223.1"/>
</dbReference>
<proteinExistence type="predicted"/>
<evidence type="ECO:0000313" key="1">
    <source>
        <dbReference type="EMBL" id="QFF98801.1"/>
    </source>
</evidence>
<accession>A0A5J6SLK9</accession>
<dbReference type="KEGG" id="psyo:PB01_08120"/>
<dbReference type="EMBL" id="CP031223">
    <property type="protein sequence ID" value="QFF98801.1"/>
    <property type="molecule type" value="Genomic_DNA"/>
</dbReference>
<keyword evidence="2" id="KW-1185">Reference proteome</keyword>
<gene>
    <name evidence="1" type="ORF">PB01_08120</name>
</gene>